<keyword evidence="3" id="KW-1185">Reference proteome</keyword>
<feature type="region of interest" description="Disordered" evidence="1">
    <location>
        <begin position="74"/>
        <end position="129"/>
    </location>
</feature>
<dbReference type="Proteomes" id="UP000077248">
    <property type="component" value="Unassembled WGS sequence"/>
</dbReference>
<organism evidence="2 3">
    <name type="scientific">Alternaria alternata</name>
    <name type="common">Alternaria rot fungus</name>
    <name type="synonym">Torula alternata</name>
    <dbReference type="NCBI Taxonomy" id="5599"/>
    <lineage>
        <taxon>Eukaryota</taxon>
        <taxon>Fungi</taxon>
        <taxon>Dikarya</taxon>
        <taxon>Ascomycota</taxon>
        <taxon>Pezizomycotina</taxon>
        <taxon>Dothideomycetes</taxon>
        <taxon>Pleosporomycetidae</taxon>
        <taxon>Pleosporales</taxon>
        <taxon>Pleosporineae</taxon>
        <taxon>Pleosporaceae</taxon>
        <taxon>Alternaria</taxon>
        <taxon>Alternaria sect. Alternaria</taxon>
        <taxon>Alternaria alternata complex</taxon>
    </lineage>
</organism>
<evidence type="ECO:0000256" key="1">
    <source>
        <dbReference type="SAM" id="MobiDB-lite"/>
    </source>
</evidence>
<dbReference type="AlphaFoldDB" id="A0A177DFU7"/>
<accession>A0A177DFU7</accession>
<evidence type="ECO:0000313" key="2">
    <source>
        <dbReference type="EMBL" id="OAG18131.1"/>
    </source>
</evidence>
<feature type="compositionally biased region" description="Polar residues" evidence="1">
    <location>
        <begin position="82"/>
        <end position="92"/>
    </location>
</feature>
<feature type="compositionally biased region" description="Basic and acidic residues" evidence="1">
    <location>
        <begin position="304"/>
        <end position="314"/>
    </location>
</feature>
<dbReference type="VEuPathDB" id="FungiDB:CC77DRAFT_213675"/>
<gene>
    <name evidence="2" type="ORF">CC77DRAFT_213675</name>
</gene>
<reference evidence="2 3" key="1">
    <citation type="submission" date="2016-05" db="EMBL/GenBank/DDBJ databases">
        <title>Comparative analysis of secretome profiles of manganese(II)-oxidizing ascomycete fungi.</title>
        <authorList>
            <consortium name="DOE Joint Genome Institute"/>
            <person name="Zeiner C.A."/>
            <person name="Purvine S.O."/>
            <person name="Zink E.M."/>
            <person name="Wu S."/>
            <person name="Pasa-Tolic L."/>
            <person name="Chaput D.L."/>
            <person name="Haridas S."/>
            <person name="Grigoriev I.V."/>
            <person name="Santelli C.M."/>
            <person name="Hansel C.M."/>
        </authorList>
    </citation>
    <scope>NUCLEOTIDE SEQUENCE [LARGE SCALE GENOMIC DNA]</scope>
    <source>
        <strain evidence="2 3">SRC1lrK2f</strain>
    </source>
</reference>
<name>A0A177DFU7_ALTAL</name>
<dbReference type="GeneID" id="29116269"/>
<feature type="region of interest" description="Disordered" evidence="1">
    <location>
        <begin position="303"/>
        <end position="356"/>
    </location>
</feature>
<feature type="compositionally biased region" description="Polar residues" evidence="1">
    <location>
        <begin position="108"/>
        <end position="129"/>
    </location>
</feature>
<protein>
    <submittedName>
        <fullName evidence="2">Uncharacterized protein</fullName>
    </submittedName>
</protein>
<evidence type="ECO:0000313" key="3">
    <source>
        <dbReference type="Proteomes" id="UP000077248"/>
    </source>
</evidence>
<sequence length="356" mass="39902">MCGAEPLVSLNSAESVKAFYKLLGEREQLPVPRPINVSPKWPAARNDHYCDQKVCRHAVLDLFPLYMPSDSGSDVQAPDVDISNTRSNTHSPICSWPANEYAGDNPRFNHQQYTPPSSHDGQGLQSSQTFPINSDLRTRARALRQELDNIHISYAKSYLEVAERFIDLSDPYCILSSGYDRLAEKHDSLRHTVYKLVAQLDIHTEALTALNEWKIRTQKSFAEVKVQDQDPKLLYYGTPHSASTVDIATEQVEPDPVEAANPTSKTMIDRRDSGVADLETPLITPAVPLGKHVVRPKLVLRLPPRPDNEEERVKPTSGLVSDQYASSKRIRKTADKRKAAASHVKPIDKRAKKSHK</sequence>
<dbReference type="RefSeq" id="XP_018383552.1">
    <property type="nucleotide sequence ID" value="XM_018530675.1"/>
</dbReference>
<dbReference type="EMBL" id="KV441484">
    <property type="protein sequence ID" value="OAG18131.1"/>
    <property type="molecule type" value="Genomic_DNA"/>
</dbReference>
<proteinExistence type="predicted"/>
<dbReference type="KEGG" id="aalt:CC77DRAFT_213675"/>